<accession>A0A6S6SQF1</accession>
<reference evidence="1" key="1">
    <citation type="submission" date="2020-01" db="EMBL/GenBank/DDBJ databases">
        <authorList>
            <person name="Meier V. D."/>
            <person name="Meier V D."/>
        </authorList>
    </citation>
    <scope>NUCLEOTIDE SEQUENCE</scope>
    <source>
        <strain evidence="1">HLG_WM_MAG_12</strain>
    </source>
</reference>
<evidence type="ECO:0000313" key="1">
    <source>
        <dbReference type="EMBL" id="CAA6809431.1"/>
    </source>
</evidence>
<proteinExistence type="predicted"/>
<sequence length="102" mass="10840">MEGKGYDGSTFEGGSAIAFEVNGSVSTGVVPSRVVFSTTDMSGSTNRVTTITSDGYVNIPAFIPTSDLNVSEFNSTNPSDNKAITVKDLKLFFKYAIDNNLI</sequence>
<gene>
    <name evidence="1" type="ORF">HELGO_WM18005</name>
</gene>
<name>A0A6S6SQF1_9BACT</name>
<dbReference type="AlphaFoldDB" id="A0A6S6SQF1"/>
<organism evidence="1">
    <name type="scientific">uncultured Campylobacterales bacterium</name>
    <dbReference type="NCBI Taxonomy" id="352960"/>
    <lineage>
        <taxon>Bacteria</taxon>
        <taxon>Pseudomonadati</taxon>
        <taxon>Campylobacterota</taxon>
        <taxon>Epsilonproteobacteria</taxon>
        <taxon>Campylobacterales</taxon>
        <taxon>environmental samples</taxon>
    </lineage>
</organism>
<dbReference type="EMBL" id="CACVAW010000037">
    <property type="protein sequence ID" value="CAA6809431.1"/>
    <property type="molecule type" value="Genomic_DNA"/>
</dbReference>
<protein>
    <submittedName>
        <fullName evidence="1">Uncharacterized protein</fullName>
    </submittedName>
</protein>